<sequence length="51" mass="5606">FRQPTPPGKATPSLRNHSDIERNPKTQSGKPGHLDSRPEASKAKTASNQRK</sequence>
<dbReference type="AlphaFoldDB" id="A0A067PN86"/>
<dbReference type="HOGENOM" id="CLU_3111965_0_0_1"/>
<protein>
    <submittedName>
        <fullName evidence="2">Uncharacterized protein</fullName>
    </submittedName>
</protein>
<evidence type="ECO:0000313" key="2">
    <source>
        <dbReference type="EMBL" id="KDQ52762.1"/>
    </source>
</evidence>
<gene>
    <name evidence="2" type="ORF">JAAARDRAFT_40039</name>
</gene>
<organism evidence="2 3">
    <name type="scientific">Jaapia argillacea MUCL 33604</name>
    <dbReference type="NCBI Taxonomy" id="933084"/>
    <lineage>
        <taxon>Eukaryota</taxon>
        <taxon>Fungi</taxon>
        <taxon>Dikarya</taxon>
        <taxon>Basidiomycota</taxon>
        <taxon>Agaricomycotina</taxon>
        <taxon>Agaricomycetes</taxon>
        <taxon>Agaricomycetidae</taxon>
        <taxon>Jaapiales</taxon>
        <taxon>Jaapiaceae</taxon>
        <taxon>Jaapia</taxon>
    </lineage>
</organism>
<proteinExistence type="predicted"/>
<accession>A0A067PN86</accession>
<name>A0A067PN86_9AGAM</name>
<dbReference type="InParanoid" id="A0A067PN86"/>
<feature type="non-terminal residue" evidence="2">
    <location>
        <position position="1"/>
    </location>
</feature>
<evidence type="ECO:0000256" key="1">
    <source>
        <dbReference type="SAM" id="MobiDB-lite"/>
    </source>
</evidence>
<feature type="region of interest" description="Disordered" evidence="1">
    <location>
        <begin position="1"/>
        <end position="51"/>
    </location>
</feature>
<keyword evidence="3" id="KW-1185">Reference proteome</keyword>
<feature type="compositionally biased region" description="Basic and acidic residues" evidence="1">
    <location>
        <begin position="32"/>
        <end position="42"/>
    </location>
</feature>
<dbReference type="Proteomes" id="UP000027265">
    <property type="component" value="Unassembled WGS sequence"/>
</dbReference>
<evidence type="ECO:0000313" key="3">
    <source>
        <dbReference type="Proteomes" id="UP000027265"/>
    </source>
</evidence>
<dbReference type="EMBL" id="KL197738">
    <property type="protein sequence ID" value="KDQ52762.1"/>
    <property type="molecule type" value="Genomic_DNA"/>
</dbReference>
<reference evidence="3" key="1">
    <citation type="journal article" date="2014" name="Proc. Natl. Acad. Sci. U.S.A.">
        <title>Extensive sampling of basidiomycete genomes demonstrates inadequacy of the white-rot/brown-rot paradigm for wood decay fungi.</title>
        <authorList>
            <person name="Riley R."/>
            <person name="Salamov A.A."/>
            <person name="Brown D.W."/>
            <person name="Nagy L.G."/>
            <person name="Floudas D."/>
            <person name="Held B.W."/>
            <person name="Levasseur A."/>
            <person name="Lombard V."/>
            <person name="Morin E."/>
            <person name="Otillar R."/>
            <person name="Lindquist E.A."/>
            <person name="Sun H."/>
            <person name="LaButti K.M."/>
            <person name="Schmutz J."/>
            <person name="Jabbour D."/>
            <person name="Luo H."/>
            <person name="Baker S.E."/>
            <person name="Pisabarro A.G."/>
            <person name="Walton J.D."/>
            <person name="Blanchette R.A."/>
            <person name="Henrissat B."/>
            <person name="Martin F."/>
            <person name="Cullen D."/>
            <person name="Hibbett D.S."/>
            <person name="Grigoriev I.V."/>
        </authorList>
    </citation>
    <scope>NUCLEOTIDE SEQUENCE [LARGE SCALE GENOMIC DNA]</scope>
    <source>
        <strain evidence="3">MUCL 33604</strain>
    </source>
</reference>